<evidence type="ECO:0000256" key="2">
    <source>
        <dbReference type="ARBA" id="ARBA00022692"/>
    </source>
</evidence>
<evidence type="ECO:0000256" key="3">
    <source>
        <dbReference type="ARBA" id="ARBA00022737"/>
    </source>
</evidence>
<evidence type="ECO:0000313" key="12">
    <source>
        <dbReference type="Proteomes" id="UP001341281"/>
    </source>
</evidence>
<feature type="repeat" description="ANK" evidence="7">
    <location>
        <begin position="391"/>
        <end position="424"/>
    </location>
</feature>
<dbReference type="PANTHER" id="PTHR24186:SF50">
    <property type="entry name" value="ANKYRIN REPEAT-CONTAINING PROTEIN ITN1-LIKE ISOFORM X1"/>
    <property type="match status" value="1"/>
</dbReference>
<dbReference type="Pfam" id="PF13637">
    <property type="entry name" value="Ank_4"/>
    <property type="match status" value="1"/>
</dbReference>
<proteinExistence type="predicted"/>
<evidence type="ECO:0000256" key="4">
    <source>
        <dbReference type="ARBA" id="ARBA00022989"/>
    </source>
</evidence>
<organism evidence="11 12">
    <name type="scientific">Paspalum notatum var. saurae</name>
    <dbReference type="NCBI Taxonomy" id="547442"/>
    <lineage>
        <taxon>Eukaryota</taxon>
        <taxon>Viridiplantae</taxon>
        <taxon>Streptophyta</taxon>
        <taxon>Embryophyta</taxon>
        <taxon>Tracheophyta</taxon>
        <taxon>Spermatophyta</taxon>
        <taxon>Magnoliopsida</taxon>
        <taxon>Liliopsida</taxon>
        <taxon>Poales</taxon>
        <taxon>Poaceae</taxon>
        <taxon>PACMAD clade</taxon>
        <taxon>Panicoideae</taxon>
        <taxon>Andropogonodae</taxon>
        <taxon>Paspaleae</taxon>
        <taxon>Paspalinae</taxon>
        <taxon>Paspalum</taxon>
    </lineage>
</organism>
<dbReference type="Pfam" id="PF13857">
    <property type="entry name" value="Ank_5"/>
    <property type="match status" value="1"/>
</dbReference>
<accession>A0AAQ3X2J0</accession>
<dbReference type="InterPro" id="IPR036770">
    <property type="entry name" value="Ankyrin_rpt-contain_sf"/>
</dbReference>
<feature type="region of interest" description="Disordered" evidence="8">
    <location>
        <begin position="57"/>
        <end position="77"/>
    </location>
</feature>
<evidence type="ECO:0000256" key="8">
    <source>
        <dbReference type="SAM" id="MobiDB-lite"/>
    </source>
</evidence>
<dbReference type="SUPFAM" id="SSF48403">
    <property type="entry name" value="Ankyrin repeat"/>
    <property type="match status" value="1"/>
</dbReference>
<feature type="domain" description="PGG" evidence="10">
    <location>
        <begin position="490"/>
        <end position="602"/>
    </location>
</feature>
<keyword evidence="5 7" id="KW-0040">ANK repeat</keyword>
<dbReference type="GO" id="GO:0005886">
    <property type="term" value="C:plasma membrane"/>
    <property type="evidence" value="ECO:0007669"/>
    <property type="project" value="TreeGrafter"/>
</dbReference>
<dbReference type="SMART" id="SM00248">
    <property type="entry name" value="ANK"/>
    <property type="match status" value="7"/>
</dbReference>
<feature type="transmembrane region" description="Helical" evidence="9">
    <location>
        <begin position="646"/>
        <end position="677"/>
    </location>
</feature>
<comment type="subcellular location">
    <subcellularLocation>
        <location evidence="1">Membrane</location>
        <topology evidence="1">Multi-pass membrane protein</topology>
    </subcellularLocation>
</comment>
<dbReference type="EMBL" id="CP144750">
    <property type="protein sequence ID" value="WVZ82506.1"/>
    <property type="molecule type" value="Genomic_DNA"/>
</dbReference>
<dbReference type="PROSITE" id="PS50297">
    <property type="entry name" value="ANK_REP_REGION"/>
    <property type="match status" value="2"/>
</dbReference>
<keyword evidence="4 9" id="KW-1133">Transmembrane helix</keyword>
<gene>
    <name evidence="11" type="ORF">U9M48_029760</name>
</gene>
<evidence type="ECO:0000256" key="1">
    <source>
        <dbReference type="ARBA" id="ARBA00004141"/>
    </source>
</evidence>
<protein>
    <recommendedName>
        <fullName evidence="10">PGG domain-containing protein</fullName>
    </recommendedName>
</protein>
<evidence type="ECO:0000313" key="11">
    <source>
        <dbReference type="EMBL" id="WVZ82506.1"/>
    </source>
</evidence>
<sequence length="687" mass="75212">MAVAANRRPGMHPLMAEATCKGNWNELDYLLNREEYIQAQSSKNPSQEFLDNLAAYHSSTGDNRGNNGARSMPQQATTADVEEGIATAAVALLKGVTVEGDTALHLVAAGGEKGDFLRCADLIHGKDKAFLCKQNDKGDTPLHCAARAGRPKMVSHLVRLAREDNMVEDLLRRRNSRDETVLHQAVRNGDDQLVKDLLAADGKLACFPQEGTSPLFLAIFLEAKSIARTLYEGSENNVLSYAGPNGQNALHAAVLRDPVLTEELLKWNKGKDLTIGQDENGSTPLHFAAGLTSGPHAQQCYLVFKANTTALYQPDKDGRSPIHVAASVGAVETIAMFMAKECGRSAAGLRDSGGRTFLHVAAEKNRAGVIRDACSRSNRSLAWILNMQDGNGNTALHLAVEAGNLEVFLALFGNRQVNLNLTNGDGQTPMDIARYKIRPSFHDHSNAEIWIKKALTFGKARRGVSREDHFDEKYKRIYGVDDYKTKELEMLKDSTQSYSIASVLIATVTFGAMFAMPGGYRQDDHDYGGTPTLAEMYAFHAFLVADTIAFICSSMATIGFMHAGSAVLDLVRRTDYFYKAINLMHNSIIALATAFAVGVYTVLAPVAQKTAIAICVMSPLVVAYNFKDFWVRWFNFTPSLYGRKGLIYTVRLCTCVVLVNMLTLSVFFVFTFVWAAYGSNSNHISTS</sequence>
<evidence type="ECO:0000259" key="10">
    <source>
        <dbReference type="Pfam" id="PF13962"/>
    </source>
</evidence>
<dbReference type="PANTHER" id="PTHR24186">
    <property type="entry name" value="PROTEIN PHOSPHATASE 1 REGULATORY SUBUNIT"/>
    <property type="match status" value="1"/>
</dbReference>
<dbReference type="InterPro" id="IPR002110">
    <property type="entry name" value="Ankyrin_rpt"/>
</dbReference>
<reference evidence="11 12" key="1">
    <citation type="submission" date="2024-02" db="EMBL/GenBank/DDBJ databases">
        <title>High-quality chromosome-scale genome assembly of Pensacola bahiagrass (Paspalum notatum Flugge var. saurae).</title>
        <authorList>
            <person name="Vega J.M."/>
            <person name="Podio M."/>
            <person name="Orjuela J."/>
            <person name="Siena L.A."/>
            <person name="Pessino S.C."/>
            <person name="Combes M.C."/>
            <person name="Mariac C."/>
            <person name="Albertini E."/>
            <person name="Pupilli F."/>
            <person name="Ortiz J.P.A."/>
            <person name="Leblanc O."/>
        </authorList>
    </citation>
    <scope>NUCLEOTIDE SEQUENCE [LARGE SCALE GENOMIC DNA]</scope>
    <source>
        <strain evidence="11">R1</strain>
        <tissue evidence="11">Leaf</tissue>
    </source>
</reference>
<keyword evidence="12" id="KW-1185">Reference proteome</keyword>
<dbReference type="Proteomes" id="UP001341281">
    <property type="component" value="Chromosome 06"/>
</dbReference>
<dbReference type="Gene3D" id="1.25.40.20">
    <property type="entry name" value="Ankyrin repeat-containing domain"/>
    <property type="match status" value="3"/>
</dbReference>
<feature type="repeat" description="ANK" evidence="7">
    <location>
        <begin position="137"/>
        <end position="169"/>
    </location>
</feature>
<keyword evidence="3" id="KW-0677">Repeat</keyword>
<keyword evidence="2 9" id="KW-0812">Transmembrane</keyword>
<keyword evidence="6 9" id="KW-0472">Membrane</keyword>
<evidence type="ECO:0000256" key="5">
    <source>
        <dbReference type="ARBA" id="ARBA00023043"/>
    </source>
</evidence>
<feature type="non-terminal residue" evidence="11">
    <location>
        <position position="1"/>
    </location>
</feature>
<dbReference type="PROSITE" id="PS50088">
    <property type="entry name" value="ANK_REPEAT"/>
    <property type="match status" value="2"/>
</dbReference>
<feature type="transmembrane region" description="Helical" evidence="9">
    <location>
        <begin position="537"/>
        <end position="563"/>
    </location>
</feature>
<name>A0AAQ3X2J0_PASNO</name>
<dbReference type="AlphaFoldDB" id="A0AAQ3X2J0"/>
<dbReference type="Pfam" id="PF13962">
    <property type="entry name" value="PGG"/>
    <property type="match status" value="1"/>
</dbReference>
<dbReference type="InterPro" id="IPR026961">
    <property type="entry name" value="PGG_dom"/>
</dbReference>
<evidence type="ECO:0000256" key="6">
    <source>
        <dbReference type="ARBA" id="ARBA00023136"/>
    </source>
</evidence>
<evidence type="ECO:0000256" key="9">
    <source>
        <dbReference type="SAM" id="Phobius"/>
    </source>
</evidence>
<dbReference type="SUPFAM" id="SSF140860">
    <property type="entry name" value="Pseudo ankyrin repeat-like"/>
    <property type="match status" value="1"/>
</dbReference>
<evidence type="ECO:0000256" key="7">
    <source>
        <dbReference type="PROSITE-ProRule" id="PRU00023"/>
    </source>
</evidence>
<feature type="transmembrane region" description="Helical" evidence="9">
    <location>
        <begin position="583"/>
        <end position="603"/>
    </location>
</feature>
<feature type="transmembrane region" description="Helical" evidence="9">
    <location>
        <begin position="498"/>
        <end position="516"/>
    </location>
</feature>